<accession>A0A1M5DBE5</accession>
<dbReference type="OrthoDB" id="787383at2"/>
<dbReference type="AlphaFoldDB" id="A0A1M5DBE5"/>
<proteinExistence type="predicted"/>
<reference evidence="2 3" key="1">
    <citation type="submission" date="2016-11" db="EMBL/GenBank/DDBJ databases">
        <authorList>
            <person name="Jaros S."/>
            <person name="Januszkiewicz K."/>
            <person name="Wedrychowicz H."/>
        </authorList>
    </citation>
    <scope>NUCLEOTIDE SEQUENCE [LARGE SCALE GENOMIC DNA]</scope>
    <source>
        <strain evidence="2 3">DSM 26883</strain>
    </source>
</reference>
<dbReference type="STRING" id="871325.SAMN05444349_1289"/>
<gene>
    <name evidence="2" type="ORF">SAMN05444349_1289</name>
</gene>
<sequence length="226" mass="26379">MKMHLKTLRYNYNPLNLILNTKRKQGLRIGYMHATLENFCLNSIETGLPKQEVIKLLANKFNCVDTDSTCNMLQFLMNEGDRISYAIQTPFLLSTDNLNEFETIIRKRFFGVERFVQQGKNLYNFVKYAEERRDPIIWINDLERGIIGCDMGLAVTIARAANECGYITREETWEYIEQANTFCAEVLSTPEEIDKSCLIGRAIKSDRIEDWEQLILCYSLLSKFRK</sequence>
<dbReference type="RefSeq" id="WP_025075554.1">
    <property type="nucleotide sequence ID" value="NZ_FQVD01000028.1"/>
</dbReference>
<evidence type="ECO:0000313" key="3">
    <source>
        <dbReference type="Proteomes" id="UP000184436"/>
    </source>
</evidence>
<evidence type="ECO:0000259" key="1">
    <source>
        <dbReference type="Pfam" id="PF06889"/>
    </source>
</evidence>
<dbReference type="EMBL" id="FQVD01000028">
    <property type="protein sequence ID" value="SHF64245.1"/>
    <property type="molecule type" value="Genomic_DNA"/>
</dbReference>
<evidence type="ECO:0000313" key="2">
    <source>
        <dbReference type="EMBL" id="SHF64245.1"/>
    </source>
</evidence>
<dbReference type="Pfam" id="PF06889">
    <property type="entry name" value="DUF1266"/>
    <property type="match status" value="1"/>
</dbReference>
<organism evidence="2 3">
    <name type="scientific">Bacteroides faecichinchillae</name>
    <dbReference type="NCBI Taxonomy" id="871325"/>
    <lineage>
        <taxon>Bacteria</taxon>
        <taxon>Pseudomonadati</taxon>
        <taxon>Bacteroidota</taxon>
        <taxon>Bacteroidia</taxon>
        <taxon>Bacteroidales</taxon>
        <taxon>Bacteroidaceae</taxon>
        <taxon>Bacteroides</taxon>
    </lineage>
</organism>
<dbReference type="Proteomes" id="UP000184436">
    <property type="component" value="Unassembled WGS sequence"/>
</dbReference>
<keyword evidence="3" id="KW-1185">Reference proteome</keyword>
<name>A0A1M5DBE5_9BACE</name>
<dbReference type="InterPro" id="IPR009677">
    <property type="entry name" value="DUF1266"/>
</dbReference>
<feature type="domain" description="DUF1266" evidence="1">
    <location>
        <begin position="57"/>
        <end position="213"/>
    </location>
</feature>
<protein>
    <recommendedName>
        <fullName evidence="1">DUF1266 domain-containing protein</fullName>
    </recommendedName>
</protein>